<dbReference type="RefSeq" id="XP_031025283.1">
    <property type="nucleotide sequence ID" value="XM_031168747.1"/>
</dbReference>
<dbReference type="GO" id="GO:0016746">
    <property type="term" value="F:acyltransferase activity"/>
    <property type="evidence" value="ECO:0007669"/>
    <property type="project" value="UniProtKB-KW"/>
</dbReference>
<dbReference type="SUPFAM" id="SSF52777">
    <property type="entry name" value="CoA-dependent acyltransferases"/>
    <property type="match status" value="2"/>
</dbReference>
<organism evidence="7 8">
    <name type="scientific">Synchytrium microbalum</name>
    <dbReference type="NCBI Taxonomy" id="1806994"/>
    <lineage>
        <taxon>Eukaryota</taxon>
        <taxon>Fungi</taxon>
        <taxon>Fungi incertae sedis</taxon>
        <taxon>Chytridiomycota</taxon>
        <taxon>Chytridiomycota incertae sedis</taxon>
        <taxon>Chytridiomycetes</taxon>
        <taxon>Synchytriales</taxon>
        <taxon>Synchytriaceae</taxon>
        <taxon>Synchytrium</taxon>
    </lineage>
</organism>
<dbReference type="EMBL" id="QEAO01000013">
    <property type="protein sequence ID" value="TPX34563.1"/>
    <property type="molecule type" value="Genomic_DNA"/>
</dbReference>
<proteinExistence type="inferred from homology"/>
<dbReference type="PROSITE" id="PS00440">
    <property type="entry name" value="ACYLTRANSF_C_2"/>
    <property type="match status" value="1"/>
</dbReference>
<keyword evidence="2 5" id="KW-0808">Transferase</keyword>
<evidence type="ECO:0000256" key="1">
    <source>
        <dbReference type="ARBA" id="ARBA00005232"/>
    </source>
</evidence>
<dbReference type="PANTHER" id="PTHR22589">
    <property type="entry name" value="CARNITINE O-ACYLTRANSFERASE"/>
    <property type="match status" value="1"/>
</dbReference>
<dbReference type="InterPro" id="IPR039551">
    <property type="entry name" value="Cho/carn_acyl_trans"/>
</dbReference>
<feature type="active site" description="Proton acceptor" evidence="4">
    <location>
        <position position="364"/>
    </location>
</feature>
<evidence type="ECO:0000313" key="8">
    <source>
        <dbReference type="Proteomes" id="UP000319731"/>
    </source>
</evidence>
<evidence type="ECO:0000256" key="2">
    <source>
        <dbReference type="ARBA" id="ARBA00022679"/>
    </source>
</evidence>
<dbReference type="GeneID" id="42004044"/>
<protein>
    <recommendedName>
        <fullName evidence="6">Choline/carnitine acyltransferase domain-containing protein</fullName>
    </recommendedName>
</protein>
<dbReference type="OrthoDB" id="240216at2759"/>
<sequence length="697" mass="78975">MKRSARDVYLRVTHVKLSHSCRGLASTSSVNNTVKTFSQQSKVPRLPIPSLAESTSKYLASFEPFHPKGSDQYNNLNQIVQDFCKPDGLGTTLQSRLIEYEKTQPNSWLEEIWLKYAYLMWRYPSMINVNWWCQFRDHPGQPPELLSKPPPKGVLSAFQIQRAAGLIQNTLTFKESIDNQTLSIDSTKAKDGSRTPMCMNQYKNQFGATRMPGAPIDEILTQYPATGKHIIVMCRDQMYRVDVYTASGERVPVKELMRQLFVVGQQSLDDSSQPPIGVLTGGDRDVWFKAYTQLVETSPQNKQNFETIKQALFVLCLDDYSTSQNLDASHHQIFHGMDAHNRYFDKAIEIVVANSGRAGVNGEHTPADAVIPGRFMDFILSNEPAADPANVSSAALPPIQKLEWQTTPSVMQAIESAGKICKELIDNTSSVLLHYDIYGGRYIKEVAKTAPDSFVQMALQLAWRRMHQDPTAVYESASTRSFLHGRTETIRSLSKESWQFACNFDNDDVLYADKRRDFATAIATHRKYQKDASTGNGIDRHFLGLRAMMDASEQSSSPPFFSDPAFALTSKYRLSSSNMSPGDWFYGGFGPVYEDGYGINYAIGNDGIKFSISGNLKCRETRVREFRSTLERTLTDMMILFPKRTEVWGFGWQRAHARERQDQIYLAMMKNLSDQYIEKKDVLKEKYSGAKPNKKEK</sequence>
<evidence type="ECO:0000313" key="7">
    <source>
        <dbReference type="EMBL" id="TPX34563.1"/>
    </source>
</evidence>
<dbReference type="Gene3D" id="3.30.559.70">
    <property type="entry name" value="Choline/Carnitine o-acyltransferase, domain 2"/>
    <property type="match status" value="1"/>
</dbReference>
<keyword evidence="8" id="KW-1185">Reference proteome</keyword>
<dbReference type="InterPro" id="IPR000542">
    <property type="entry name" value="Carn_acyl_trans"/>
</dbReference>
<evidence type="ECO:0000256" key="4">
    <source>
        <dbReference type="PIRSR" id="PIRSR600542-1"/>
    </source>
</evidence>
<dbReference type="AlphaFoldDB" id="A0A507CAL9"/>
<name>A0A507CAL9_9FUNG</name>
<dbReference type="InterPro" id="IPR023213">
    <property type="entry name" value="CAT-like_dom_sf"/>
</dbReference>
<evidence type="ECO:0000256" key="5">
    <source>
        <dbReference type="RuleBase" id="RU003801"/>
    </source>
</evidence>
<feature type="domain" description="Choline/carnitine acyltransferase" evidence="6">
    <location>
        <begin position="46"/>
        <end position="632"/>
    </location>
</feature>
<gene>
    <name evidence="7" type="ORF">SmJEL517_g02819</name>
</gene>
<comment type="similarity">
    <text evidence="1 5">Belongs to the carnitine/choline acetyltransferase family.</text>
</comment>
<evidence type="ECO:0000256" key="3">
    <source>
        <dbReference type="ARBA" id="ARBA00023315"/>
    </source>
</evidence>
<comment type="caution">
    <text evidence="7">The sequence shown here is derived from an EMBL/GenBank/DDBJ whole genome shotgun (WGS) entry which is preliminary data.</text>
</comment>
<dbReference type="InterPro" id="IPR042231">
    <property type="entry name" value="Cho/carn_acyl_trans_2"/>
</dbReference>
<reference evidence="7 8" key="1">
    <citation type="journal article" date="2019" name="Sci. Rep.">
        <title>Comparative genomics of chytrid fungi reveal insights into the obligate biotrophic and pathogenic lifestyle of Synchytrium endobioticum.</title>
        <authorList>
            <person name="van de Vossenberg B.T.L.H."/>
            <person name="Warris S."/>
            <person name="Nguyen H.D.T."/>
            <person name="van Gent-Pelzer M.P.E."/>
            <person name="Joly D.L."/>
            <person name="van de Geest H.C."/>
            <person name="Bonants P.J.M."/>
            <person name="Smith D.S."/>
            <person name="Levesque C.A."/>
            <person name="van der Lee T.A.J."/>
        </authorList>
    </citation>
    <scope>NUCLEOTIDE SEQUENCE [LARGE SCALE GENOMIC DNA]</scope>
    <source>
        <strain evidence="7 8">JEL517</strain>
    </source>
</reference>
<dbReference type="Gene3D" id="3.30.559.10">
    <property type="entry name" value="Chloramphenicol acetyltransferase-like domain"/>
    <property type="match status" value="1"/>
</dbReference>
<dbReference type="STRING" id="1806994.A0A507CAL9"/>
<dbReference type="Pfam" id="PF00755">
    <property type="entry name" value="Carn_acyltransf"/>
    <property type="match status" value="1"/>
</dbReference>
<accession>A0A507CAL9</accession>
<evidence type="ECO:0000259" key="6">
    <source>
        <dbReference type="Pfam" id="PF00755"/>
    </source>
</evidence>
<dbReference type="PANTHER" id="PTHR22589:SF107">
    <property type="entry name" value="CHOLINE_CARNITINE ACYLTRANSFERASE DOMAIN-CONTAINING PROTEIN"/>
    <property type="match status" value="1"/>
</dbReference>
<dbReference type="Proteomes" id="UP000319731">
    <property type="component" value="Unassembled WGS sequence"/>
</dbReference>
<keyword evidence="3 5" id="KW-0012">Acyltransferase</keyword>